<evidence type="ECO:0000313" key="3">
    <source>
        <dbReference type="Proteomes" id="UP001162480"/>
    </source>
</evidence>
<feature type="region of interest" description="Disordered" evidence="1">
    <location>
        <begin position="1"/>
        <end position="23"/>
    </location>
</feature>
<dbReference type="EMBL" id="OX597829">
    <property type="protein sequence ID" value="CAI9734414.1"/>
    <property type="molecule type" value="Genomic_DNA"/>
</dbReference>
<dbReference type="AlphaFoldDB" id="A0AA36BI04"/>
<protein>
    <submittedName>
        <fullName evidence="2">Uncharacterized protein</fullName>
    </submittedName>
</protein>
<evidence type="ECO:0000313" key="2">
    <source>
        <dbReference type="EMBL" id="CAI9734414.1"/>
    </source>
</evidence>
<evidence type="ECO:0000256" key="1">
    <source>
        <dbReference type="SAM" id="MobiDB-lite"/>
    </source>
</evidence>
<organism evidence="2 3">
    <name type="scientific">Octopus vulgaris</name>
    <name type="common">Common octopus</name>
    <dbReference type="NCBI Taxonomy" id="6645"/>
    <lineage>
        <taxon>Eukaryota</taxon>
        <taxon>Metazoa</taxon>
        <taxon>Spiralia</taxon>
        <taxon>Lophotrochozoa</taxon>
        <taxon>Mollusca</taxon>
        <taxon>Cephalopoda</taxon>
        <taxon>Coleoidea</taxon>
        <taxon>Octopodiformes</taxon>
        <taxon>Octopoda</taxon>
        <taxon>Incirrata</taxon>
        <taxon>Octopodidae</taxon>
        <taxon>Octopus</taxon>
    </lineage>
</organism>
<accession>A0AA36BI04</accession>
<name>A0AA36BI04_OCTVU</name>
<keyword evidence="3" id="KW-1185">Reference proteome</keyword>
<reference evidence="2" key="1">
    <citation type="submission" date="2023-08" db="EMBL/GenBank/DDBJ databases">
        <authorList>
            <person name="Alioto T."/>
            <person name="Alioto T."/>
            <person name="Gomez Garrido J."/>
        </authorList>
    </citation>
    <scope>NUCLEOTIDE SEQUENCE</scope>
</reference>
<sequence>MKTLCPKQKRPQSEKAVERDQEEVEIGVPIEAIKHGNGRSDMKCARDMEEKENYSDFMRNVTGIKNLSLSHKKYLAYNDNTCESCIH</sequence>
<proteinExistence type="predicted"/>
<dbReference type="Proteomes" id="UP001162480">
    <property type="component" value="Chromosome 16"/>
</dbReference>
<gene>
    <name evidence="2" type="ORF">OCTVUL_1B002922</name>
</gene>